<proteinExistence type="predicted"/>
<organism evidence="1 2">
    <name type="scientific">Smallanthus sonchifolius</name>
    <dbReference type="NCBI Taxonomy" id="185202"/>
    <lineage>
        <taxon>Eukaryota</taxon>
        <taxon>Viridiplantae</taxon>
        <taxon>Streptophyta</taxon>
        <taxon>Embryophyta</taxon>
        <taxon>Tracheophyta</taxon>
        <taxon>Spermatophyta</taxon>
        <taxon>Magnoliopsida</taxon>
        <taxon>eudicotyledons</taxon>
        <taxon>Gunneridae</taxon>
        <taxon>Pentapetalae</taxon>
        <taxon>asterids</taxon>
        <taxon>campanulids</taxon>
        <taxon>Asterales</taxon>
        <taxon>Asteraceae</taxon>
        <taxon>Asteroideae</taxon>
        <taxon>Heliantheae alliance</taxon>
        <taxon>Millerieae</taxon>
        <taxon>Smallanthus</taxon>
    </lineage>
</organism>
<comment type="caution">
    <text evidence="1">The sequence shown here is derived from an EMBL/GenBank/DDBJ whole genome shotgun (WGS) entry which is preliminary data.</text>
</comment>
<evidence type="ECO:0000313" key="1">
    <source>
        <dbReference type="EMBL" id="KAI3675746.1"/>
    </source>
</evidence>
<dbReference type="Proteomes" id="UP001056120">
    <property type="component" value="Linkage Group LG29"/>
</dbReference>
<keyword evidence="2" id="KW-1185">Reference proteome</keyword>
<reference evidence="1 2" key="2">
    <citation type="journal article" date="2022" name="Mol. Ecol. Resour.">
        <title>The genomes of chicory, endive, great burdock and yacon provide insights into Asteraceae paleo-polyploidization history and plant inulin production.</title>
        <authorList>
            <person name="Fan W."/>
            <person name="Wang S."/>
            <person name="Wang H."/>
            <person name="Wang A."/>
            <person name="Jiang F."/>
            <person name="Liu H."/>
            <person name="Zhao H."/>
            <person name="Xu D."/>
            <person name="Zhang Y."/>
        </authorList>
    </citation>
    <scope>NUCLEOTIDE SEQUENCE [LARGE SCALE GENOMIC DNA]</scope>
    <source>
        <strain evidence="2">cv. Yunnan</strain>
        <tissue evidence="1">Leaves</tissue>
    </source>
</reference>
<reference evidence="2" key="1">
    <citation type="journal article" date="2022" name="Mol. Ecol. Resour.">
        <title>The genomes of chicory, endive, great burdock and yacon provide insights into Asteraceae palaeo-polyploidization history and plant inulin production.</title>
        <authorList>
            <person name="Fan W."/>
            <person name="Wang S."/>
            <person name="Wang H."/>
            <person name="Wang A."/>
            <person name="Jiang F."/>
            <person name="Liu H."/>
            <person name="Zhao H."/>
            <person name="Xu D."/>
            <person name="Zhang Y."/>
        </authorList>
    </citation>
    <scope>NUCLEOTIDE SEQUENCE [LARGE SCALE GENOMIC DNA]</scope>
    <source>
        <strain evidence="2">cv. Yunnan</strain>
    </source>
</reference>
<dbReference type="EMBL" id="CM042046">
    <property type="protein sequence ID" value="KAI3675746.1"/>
    <property type="molecule type" value="Genomic_DNA"/>
</dbReference>
<name>A0ACB8XWV0_9ASTR</name>
<sequence>MCELREESEEKARAKEHVIRHDEHKFDIISNYPPDKVPLERWQRWCKIWNTDKWLERSKVGRKNRQNDISRHTGGSMGFDERRIRLKKQKGGLVSYKFVFIDTHATKETKKRLREGEISIDDLDQLEFVTPRSKESFTLFHKELEKECGPNNNQNLDRDEFAVWERLHI</sequence>
<protein>
    <submittedName>
        <fullName evidence="1">Uncharacterized protein</fullName>
    </submittedName>
</protein>
<gene>
    <name evidence="1" type="ORF">L1987_85339</name>
</gene>
<accession>A0ACB8XWV0</accession>
<evidence type="ECO:0000313" key="2">
    <source>
        <dbReference type="Proteomes" id="UP001056120"/>
    </source>
</evidence>